<dbReference type="Proteomes" id="UP000252458">
    <property type="component" value="Unassembled WGS sequence"/>
</dbReference>
<dbReference type="InterPro" id="IPR036316">
    <property type="entry name" value="Pili_assmbl_chap_C_dom_sf"/>
</dbReference>
<dbReference type="PROSITE" id="PS00635">
    <property type="entry name" value="PILI_CHAPERONE"/>
    <property type="match status" value="1"/>
</dbReference>
<keyword evidence="7" id="KW-0393">Immunoglobulin domain</keyword>
<comment type="similarity">
    <text evidence="2 8">Belongs to the periplasmic pilus chaperone family.</text>
</comment>
<sequence length="295" mass="31177">MACAPVAAISAGGTAGVAGMTVPHGCAGRRRSLPIALHMMIPILPSLLRPFSLCICAALVCFAQQAAASVIVSGTRVIYPGGDREVTVKLDNNGAQPALVQTWLDDGDPRARPGTTKVPFVLMPPVFRIDPGRGQTVRIVYTGDALPQDRESVFWLNVLDVPPGVDETQSTTVLQLAFRSRIKLFFRPVGLNANGAIAAARQLKWSLAPAPDGKGHALRATNPTPYNVVVLSARVVHGGRTFSLSDGAMIAPQASHVFPLDAALPALPPGATFDYATINDFGTGVEWRAVLDDTR</sequence>
<dbReference type="PANTHER" id="PTHR30251:SF2">
    <property type="entry name" value="FIMBRIAL CHAPERONE YADV-RELATED"/>
    <property type="match status" value="1"/>
</dbReference>
<dbReference type="InterPro" id="IPR016148">
    <property type="entry name" value="Pili_assmbl_chaperone_C"/>
</dbReference>
<keyword evidence="5" id="KW-0574">Periplasm</keyword>
<proteinExistence type="inferred from homology"/>
<reference evidence="11 12" key="1">
    <citation type="submission" date="2018-06" db="EMBL/GenBank/DDBJ databases">
        <title>Draft genome sequence of Burkholderia reimsis strain BE51 isolated from a French agricultural soil.</title>
        <authorList>
            <person name="Esmaeel Q."/>
        </authorList>
    </citation>
    <scope>NUCLEOTIDE SEQUENCE [LARGE SCALE GENOMIC DNA]</scope>
    <source>
        <strain evidence="11 12">BE51</strain>
    </source>
</reference>
<dbReference type="Pfam" id="PF00345">
    <property type="entry name" value="PapD_N"/>
    <property type="match status" value="1"/>
</dbReference>
<dbReference type="SUPFAM" id="SSF49584">
    <property type="entry name" value="Periplasmic chaperone C-domain"/>
    <property type="match status" value="1"/>
</dbReference>
<evidence type="ECO:0000256" key="5">
    <source>
        <dbReference type="ARBA" id="ARBA00022764"/>
    </source>
</evidence>
<dbReference type="InterPro" id="IPR001829">
    <property type="entry name" value="Pili_assmbl_chaperone_bac"/>
</dbReference>
<keyword evidence="3" id="KW-1029">Fimbrium biogenesis</keyword>
<evidence type="ECO:0000256" key="1">
    <source>
        <dbReference type="ARBA" id="ARBA00004418"/>
    </source>
</evidence>
<keyword evidence="6 8" id="KW-0143">Chaperone</keyword>
<evidence type="ECO:0000259" key="10">
    <source>
        <dbReference type="Pfam" id="PF02753"/>
    </source>
</evidence>
<dbReference type="InterPro" id="IPR018046">
    <property type="entry name" value="Pili_assmbl_chaperone_CS"/>
</dbReference>
<dbReference type="InterPro" id="IPR013783">
    <property type="entry name" value="Ig-like_fold"/>
</dbReference>
<evidence type="ECO:0000256" key="4">
    <source>
        <dbReference type="ARBA" id="ARBA00022729"/>
    </source>
</evidence>
<comment type="caution">
    <text evidence="11">The sequence shown here is derived from an EMBL/GenBank/DDBJ whole genome shotgun (WGS) entry which is preliminary data.</text>
</comment>
<evidence type="ECO:0000256" key="7">
    <source>
        <dbReference type="ARBA" id="ARBA00023319"/>
    </source>
</evidence>
<evidence type="ECO:0000256" key="8">
    <source>
        <dbReference type="RuleBase" id="RU003918"/>
    </source>
</evidence>
<keyword evidence="4" id="KW-0732">Signal</keyword>
<protein>
    <submittedName>
        <fullName evidence="11">Molecular chaperone</fullName>
    </submittedName>
</protein>
<keyword evidence="12" id="KW-1185">Reference proteome</keyword>
<dbReference type="AlphaFoldDB" id="A0A365QHS5"/>
<dbReference type="InterPro" id="IPR050643">
    <property type="entry name" value="Periplasmic_pilus_chap"/>
</dbReference>
<accession>A0A365QHS5</accession>
<gene>
    <name evidence="11" type="ORF">DPV79_37825</name>
</gene>
<evidence type="ECO:0000256" key="2">
    <source>
        <dbReference type="ARBA" id="ARBA00007399"/>
    </source>
</evidence>
<feature type="domain" description="Pili assembly chaperone C-terminal" evidence="10">
    <location>
        <begin position="221"/>
        <end position="283"/>
    </location>
</feature>
<dbReference type="Pfam" id="PF02753">
    <property type="entry name" value="PapD_C"/>
    <property type="match status" value="1"/>
</dbReference>
<evidence type="ECO:0000256" key="6">
    <source>
        <dbReference type="ARBA" id="ARBA00023186"/>
    </source>
</evidence>
<dbReference type="SUPFAM" id="SSF49354">
    <property type="entry name" value="PapD-like"/>
    <property type="match status" value="1"/>
</dbReference>
<dbReference type="GO" id="GO:0030288">
    <property type="term" value="C:outer membrane-bounded periplasmic space"/>
    <property type="evidence" value="ECO:0007669"/>
    <property type="project" value="InterPro"/>
</dbReference>
<dbReference type="InterPro" id="IPR008962">
    <property type="entry name" value="PapD-like_sf"/>
</dbReference>
<dbReference type="FunFam" id="2.60.40.10:FF:000458">
    <property type="entry name" value="Molecular chaperone FimC"/>
    <property type="match status" value="1"/>
</dbReference>
<dbReference type="Gene3D" id="2.60.40.10">
    <property type="entry name" value="Immunoglobulins"/>
    <property type="match status" value="2"/>
</dbReference>
<dbReference type="PRINTS" id="PR00969">
    <property type="entry name" value="CHAPERONPILI"/>
</dbReference>
<feature type="domain" description="Pili assembly chaperone N-terminal" evidence="9">
    <location>
        <begin position="70"/>
        <end position="191"/>
    </location>
</feature>
<dbReference type="PANTHER" id="PTHR30251">
    <property type="entry name" value="PILUS ASSEMBLY CHAPERONE"/>
    <property type="match status" value="1"/>
</dbReference>
<organism evidence="11 12">
    <name type="scientific">Burkholderia reimsis</name>
    <dbReference type="NCBI Taxonomy" id="2234132"/>
    <lineage>
        <taxon>Bacteria</taxon>
        <taxon>Pseudomonadati</taxon>
        <taxon>Pseudomonadota</taxon>
        <taxon>Betaproteobacteria</taxon>
        <taxon>Burkholderiales</taxon>
        <taxon>Burkholderiaceae</taxon>
        <taxon>Burkholderia</taxon>
    </lineage>
</organism>
<evidence type="ECO:0000313" key="11">
    <source>
        <dbReference type="EMBL" id="RBB32631.1"/>
    </source>
</evidence>
<evidence type="ECO:0000256" key="3">
    <source>
        <dbReference type="ARBA" id="ARBA00022558"/>
    </source>
</evidence>
<comment type="subcellular location">
    <subcellularLocation>
        <location evidence="1 8">Periplasm</location>
    </subcellularLocation>
</comment>
<dbReference type="GO" id="GO:0071555">
    <property type="term" value="P:cell wall organization"/>
    <property type="evidence" value="ECO:0007669"/>
    <property type="project" value="InterPro"/>
</dbReference>
<evidence type="ECO:0000313" key="12">
    <source>
        <dbReference type="Proteomes" id="UP000252458"/>
    </source>
</evidence>
<dbReference type="InterPro" id="IPR016147">
    <property type="entry name" value="Pili_assmbl_chaperone_N"/>
</dbReference>
<evidence type="ECO:0000259" key="9">
    <source>
        <dbReference type="Pfam" id="PF00345"/>
    </source>
</evidence>
<dbReference type="EMBL" id="QMFZ01000056">
    <property type="protein sequence ID" value="RBB32631.1"/>
    <property type="molecule type" value="Genomic_DNA"/>
</dbReference>
<name>A0A365QHS5_9BURK</name>